<keyword evidence="1" id="KW-0547">Nucleotide-binding</keyword>
<feature type="compositionally biased region" description="Basic and acidic residues" evidence="4">
    <location>
        <begin position="323"/>
        <end position="332"/>
    </location>
</feature>
<dbReference type="InterPro" id="IPR045058">
    <property type="entry name" value="GIMA/IAN/Toc"/>
</dbReference>
<dbReference type="OrthoDB" id="8954335at2759"/>
<dbReference type="Pfam" id="PF04548">
    <property type="entry name" value="AIG1"/>
    <property type="match status" value="1"/>
</dbReference>
<dbReference type="Gene3D" id="3.40.50.300">
    <property type="entry name" value="P-loop containing nucleotide triphosphate hydrolases"/>
    <property type="match status" value="1"/>
</dbReference>
<organism evidence="6 7">
    <name type="scientific">Ceriporiopsis subvermispora (strain B)</name>
    <name type="common">White-rot fungus</name>
    <name type="synonym">Gelatoporia subvermispora</name>
    <dbReference type="NCBI Taxonomy" id="914234"/>
    <lineage>
        <taxon>Eukaryota</taxon>
        <taxon>Fungi</taxon>
        <taxon>Dikarya</taxon>
        <taxon>Basidiomycota</taxon>
        <taxon>Agaricomycotina</taxon>
        <taxon>Agaricomycetes</taxon>
        <taxon>Polyporales</taxon>
        <taxon>Gelatoporiaceae</taxon>
        <taxon>Gelatoporia</taxon>
    </lineage>
</organism>
<keyword evidence="7" id="KW-1185">Reference proteome</keyword>
<keyword evidence="2" id="KW-0342">GTP-binding</keyword>
<dbReference type="GO" id="GO:0005525">
    <property type="term" value="F:GTP binding"/>
    <property type="evidence" value="ECO:0007669"/>
    <property type="project" value="UniProtKB-KW"/>
</dbReference>
<name>M2QNZ0_CERS8</name>
<protein>
    <recommendedName>
        <fullName evidence="5">AIG1-type G domain-containing protein</fullName>
    </recommendedName>
</protein>
<dbReference type="Proteomes" id="UP000016930">
    <property type="component" value="Unassembled WGS sequence"/>
</dbReference>
<evidence type="ECO:0000256" key="3">
    <source>
        <dbReference type="SAM" id="Coils"/>
    </source>
</evidence>
<evidence type="ECO:0000259" key="5">
    <source>
        <dbReference type="Pfam" id="PF04548"/>
    </source>
</evidence>
<dbReference type="HOGENOM" id="CLU_685114_0_0_1"/>
<dbReference type="InterPro" id="IPR006703">
    <property type="entry name" value="G_AIG1"/>
</dbReference>
<gene>
    <name evidence="6" type="ORF">CERSUDRAFT_159128</name>
</gene>
<reference evidence="6 7" key="1">
    <citation type="journal article" date="2012" name="Proc. Natl. Acad. Sci. U.S.A.">
        <title>Comparative genomics of Ceriporiopsis subvermispora and Phanerochaete chrysosporium provide insight into selective ligninolysis.</title>
        <authorList>
            <person name="Fernandez-Fueyo E."/>
            <person name="Ruiz-Duenas F.J."/>
            <person name="Ferreira P."/>
            <person name="Floudas D."/>
            <person name="Hibbett D.S."/>
            <person name="Canessa P."/>
            <person name="Larrondo L.F."/>
            <person name="James T.Y."/>
            <person name="Seelenfreund D."/>
            <person name="Lobos S."/>
            <person name="Polanco R."/>
            <person name="Tello M."/>
            <person name="Honda Y."/>
            <person name="Watanabe T."/>
            <person name="Watanabe T."/>
            <person name="Ryu J.S."/>
            <person name="Kubicek C.P."/>
            <person name="Schmoll M."/>
            <person name="Gaskell J."/>
            <person name="Hammel K.E."/>
            <person name="St John F.J."/>
            <person name="Vanden Wymelenberg A."/>
            <person name="Sabat G."/>
            <person name="Splinter BonDurant S."/>
            <person name="Syed K."/>
            <person name="Yadav J.S."/>
            <person name="Doddapaneni H."/>
            <person name="Subramanian V."/>
            <person name="Lavin J.L."/>
            <person name="Oguiza J.A."/>
            <person name="Perez G."/>
            <person name="Pisabarro A.G."/>
            <person name="Ramirez L."/>
            <person name="Santoyo F."/>
            <person name="Master E."/>
            <person name="Coutinho P.M."/>
            <person name="Henrissat B."/>
            <person name="Lombard V."/>
            <person name="Magnuson J.K."/>
            <person name="Kuees U."/>
            <person name="Hori C."/>
            <person name="Igarashi K."/>
            <person name="Samejima M."/>
            <person name="Held B.W."/>
            <person name="Barry K.W."/>
            <person name="LaButti K.M."/>
            <person name="Lapidus A."/>
            <person name="Lindquist E.A."/>
            <person name="Lucas S.M."/>
            <person name="Riley R."/>
            <person name="Salamov A.A."/>
            <person name="Hoffmeister D."/>
            <person name="Schwenk D."/>
            <person name="Hadar Y."/>
            <person name="Yarden O."/>
            <person name="de Vries R.P."/>
            <person name="Wiebenga A."/>
            <person name="Stenlid J."/>
            <person name="Eastwood D."/>
            <person name="Grigoriev I.V."/>
            <person name="Berka R.M."/>
            <person name="Blanchette R.A."/>
            <person name="Kersten P."/>
            <person name="Martinez A.T."/>
            <person name="Vicuna R."/>
            <person name="Cullen D."/>
        </authorList>
    </citation>
    <scope>NUCLEOTIDE SEQUENCE [LARGE SCALE GENOMIC DNA]</scope>
    <source>
        <strain evidence="6 7">B</strain>
    </source>
</reference>
<evidence type="ECO:0000256" key="4">
    <source>
        <dbReference type="SAM" id="MobiDB-lite"/>
    </source>
</evidence>
<dbReference type="AlphaFoldDB" id="M2QNZ0"/>
<evidence type="ECO:0000256" key="1">
    <source>
        <dbReference type="ARBA" id="ARBA00022741"/>
    </source>
</evidence>
<feature type="domain" description="AIG1-type G" evidence="5">
    <location>
        <begin position="1"/>
        <end position="121"/>
    </location>
</feature>
<dbReference type="InterPro" id="IPR027417">
    <property type="entry name" value="P-loop_NTPase"/>
</dbReference>
<sequence length="402" mass="45514">MGPTGAGKSKFINTVTGSQFRVGTGLESCTGQVEVATLELDGELVTLVDTPGFDDSTRSQTDVLKEISTFLRQSYELEQKVAGILYLHRISDFRMSGIARENFRMFRKICGSGAMKNVAIVTNMWGEVKEEVGLERERELASKPLFFKDAIDNGARMVRYHDSRESGHSIIRSLLGMPPRALQIQQETVDEQKSLPQTTAGTELQDKLDEHKMKFEEELADVRREFAEARANMDRTELQELQDSMVALREKVARVEAEKRKLLEDSQEQKARLAEALRKVAETERNMEAMRKHYDSKVDALAAEIRAMKIEAEKQKVVPHQAPTKETHEQQHVESVPSKEQVDDARPGIARTPQENWRAVRVVYTTQASKPQASTTAESTKGFIWVVGRLMDDMVRGIFDRK</sequence>
<feature type="region of interest" description="Disordered" evidence="4">
    <location>
        <begin position="315"/>
        <end position="346"/>
    </location>
</feature>
<evidence type="ECO:0000313" key="6">
    <source>
        <dbReference type="EMBL" id="EMD33870.1"/>
    </source>
</evidence>
<evidence type="ECO:0000256" key="2">
    <source>
        <dbReference type="ARBA" id="ARBA00023134"/>
    </source>
</evidence>
<dbReference type="CDD" id="cd00882">
    <property type="entry name" value="Ras_like_GTPase"/>
    <property type="match status" value="1"/>
</dbReference>
<feature type="coiled-coil region" evidence="3">
    <location>
        <begin position="205"/>
        <end position="293"/>
    </location>
</feature>
<evidence type="ECO:0000313" key="7">
    <source>
        <dbReference type="Proteomes" id="UP000016930"/>
    </source>
</evidence>
<dbReference type="STRING" id="914234.M2QNZ0"/>
<keyword evidence="3" id="KW-0175">Coiled coil</keyword>
<proteinExistence type="predicted"/>
<dbReference type="PANTHER" id="PTHR10903:SF184">
    <property type="entry name" value="GTP-BINDING PROTEIN A"/>
    <property type="match status" value="1"/>
</dbReference>
<dbReference type="PANTHER" id="PTHR10903">
    <property type="entry name" value="GTPASE, IMAP FAMILY MEMBER-RELATED"/>
    <property type="match status" value="1"/>
</dbReference>
<dbReference type="SUPFAM" id="SSF52540">
    <property type="entry name" value="P-loop containing nucleoside triphosphate hydrolases"/>
    <property type="match status" value="1"/>
</dbReference>
<accession>M2QNZ0</accession>
<dbReference type="EMBL" id="KB445804">
    <property type="protein sequence ID" value="EMD33870.1"/>
    <property type="molecule type" value="Genomic_DNA"/>
</dbReference>